<evidence type="ECO:0000256" key="7">
    <source>
        <dbReference type="ARBA" id="ARBA00022737"/>
    </source>
</evidence>
<dbReference type="NCBIfam" id="NF033943">
    <property type="entry name" value="RTX_toxin"/>
    <property type="match status" value="1"/>
</dbReference>
<evidence type="ECO:0000256" key="5">
    <source>
        <dbReference type="ARBA" id="ARBA00022525"/>
    </source>
</evidence>
<accession>A0A1X7QML2</accession>
<evidence type="ECO:0000256" key="12">
    <source>
        <dbReference type="ARBA" id="ARBA00023288"/>
    </source>
</evidence>
<dbReference type="Pfam" id="PF00353">
    <property type="entry name" value="HemolysinCabind"/>
    <property type="match status" value="2"/>
</dbReference>
<dbReference type="GO" id="GO:0031640">
    <property type="term" value="P:killing of cells of another organism"/>
    <property type="evidence" value="ECO:0007669"/>
    <property type="project" value="UniProtKB-KW"/>
</dbReference>
<evidence type="ECO:0000256" key="3">
    <source>
        <dbReference type="ARBA" id="ARBA00005918"/>
    </source>
</evidence>
<comment type="subcellular location">
    <subcellularLocation>
        <location evidence="1">Host cell membrane</location>
        <topology evidence="1">Multi-pass membrane protein</topology>
    </subcellularLocation>
    <subcellularLocation>
        <location evidence="2">Secreted</location>
    </subcellularLocation>
</comment>
<keyword evidence="4" id="KW-1032">Host cell membrane</keyword>
<dbReference type="GO" id="GO:0020002">
    <property type="term" value="C:host cell plasma membrane"/>
    <property type="evidence" value="ECO:0007669"/>
    <property type="project" value="UniProtKB-SubCell"/>
</dbReference>
<reference evidence="15" key="1">
    <citation type="submission" date="2017-04" db="EMBL/GenBank/DDBJ databases">
        <authorList>
            <consortium name="Urmite Genomes"/>
        </authorList>
    </citation>
    <scope>NUCLEOTIDE SEQUENCE</scope>
    <source>
        <strain evidence="15">KK107</strain>
    </source>
</reference>
<keyword evidence="10" id="KW-0843">Virulence</keyword>
<dbReference type="EMBL" id="LT841370">
    <property type="protein sequence ID" value="SMH72677.1"/>
    <property type="molecule type" value="Genomic_DNA"/>
</dbReference>
<evidence type="ECO:0000256" key="10">
    <source>
        <dbReference type="ARBA" id="ARBA00023026"/>
    </source>
</evidence>
<dbReference type="RefSeq" id="WP_285064169.1">
    <property type="nucleotide sequence ID" value="NZ_JARXTF010000101.1"/>
</dbReference>
<evidence type="ECO:0000259" key="13">
    <source>
        <dbReference type="Pfam" id="PF02382"/>
    </source>
</evidence>
<dbReference type="PRINTS" id="PR00313">
    <property type="entry name" value="CABNDNGRPT"/>
</dbReference>
<proteinExistence type="inferred from homology"/>
<evidence type="ECO:0000256" key="6">
    <source>
        <dbReference type="ARBA" id="ARBA00022656"/>
    </source>
</evidence>
<gene>
    <name evidence="15" type="primary">rtxA</name>
</gene>
<evidence type="ECO:0000256" key="2">
    <source>
        <dbReference type="ARBA" id="ARBA00004613"/>
    </source>
</evidence>
<dbReference type="Pfam" id="PF02382">
    <property type="entry name" value="RTX"/>
    <property type="match status" value="1"/>
</dbReference>
<dbReference type="PANTHER" id="PTHR38340">
    <property type="entry name" value="S-LAYER PROTEIN"/>
    <property type="match status" value="1"/>
</dbReference>
<feature type="domain" description="RTX pore-forming" evidence="13">
    <location>
        <begin position="298"/>
        <end position="604"/>
    </location>
</feature>
<name>A0A1X7QML2_KINKI</name>
<dbReference type="InterPro" id="IPR001343">
    <property type="entry name" value="Hemolysn_Ca-bd"/>
</dbReference>
<dbReference type="InterPro" id="IPR013550">
    <property type="entry name" value="RTX_C"/>
</dbReference>
<keyword evidence="9" id="KW-1043">Host membrane</keyword>
<dbReference type="InterPro" id="IPR003995">
    <property type="entry name" value="RTX_toxin_determinant-A"/>
</dbReference>
<dbReference type="GO" id="GO:0090729">
    <property type="term" value="F:toxin activity"/>
    <property type="evidence" value="ECO:0007669"/>
    <property type="project" value="UniProtKB-KW"/>
</dbReference>
<dbReference type="PANTHER" id="PTHR38340:SF1">
    <property type="entry name" value="S-LAYER PROTEIN"/>
    <property type="match status" value="1"/>
</dbReference>
<dbReference type="InterPro" id="IPR011049">
    <property type="entry name" value="Serralysin-like_metalloprot_C"/>
</dbReference>
<evidence type="ECO:0000256" key="8">
    <source>
        <dbReference type="ARBA" id="ARBA00022852"/>
    </source>
</evidence>
<dbReference type="InterPro" id="IPR018511">
    <property type="entry name" value="Hemolysin-typ_Ca-bd_CS"/>
</dbReference>
<protein>
    <submittedName>
        <fullName evidence="15">RtxA</fullName>
    </submittedName>
</protein>
<dbReference type="AlphaFoldDB" id="A0A1X7QML2"/>
<keyword evidence="5" id="KW-0964">Secreted</keyword>
<evidence type="ECO:0000256" key="1">
    <source>
        <dbReference type="ARBA" id="ARBA00004598"/>
    </source>
</evidence>
<evidence type="ECO:0000256" key="4">
    <source>
        <dbReference type="ARBA" id="ARBA00022511"/>
    </source>
</evidence>
<keyword evidence="7" id="KW-0677">Repeat</keyword>
<dbReference type="Gene3D" id="2.150.10.10">
    <property type="entry name" value="Serralysin-like metalloprotease, C-terminal"/>
    <property type="match status" value="1"/>
</dbReference>
<dbReference type="GO" id="GO:0015267">
    <property type="term" value="F:channel activity"/>
    <property type="evidence" value="ECO:0007669"/>
    <property type="project" value="InterPro"/>
</dbReference>
<dbReference type="PRINTS" id="PR01488">
    <property type="entry name" value="RTXTOXINA"/>
</dbReference>
<sequence>MNLVTTKVKLKSGAQAGVQALNRAGQAGVQALNKAGHAAKTGTVAAGKATVASAKSLYLTIPKDYDIEKGGSLNELIKAADELGIARLQEDANNIESAKKSIDTVEKLLSFTQTGVAVSAKKLDELLQKYSSSQLAKSLGSSANIDSKLTKTNHILSTLSSFLGTALAGMDLDSLVKQGDASATDLAKASLDLINELVNNISNSVQSIEAFSEQLGRLGAAISQTKGLSGLGNKLQNLPNFGKANLGLEMISGLLSGISAGFTLADKNASTEKKVAAGFELSNQVIGNVTKAISSYVLAQRAAAGLSTTGAVASLITASIMLAISPLAFMNAADKFKNASLIDEFAKQFKKFGYDGDSLLAEYQRGAGTIEASLTAINTALGAVSAGVSAAAVGSVVGSPVALLVAGVTGLISGILEASKQAMFESVANRLQSKILAWEKENGGKNYFENGYDARHAHYLERNLKLLSELNKELQAERVIAITQQRWDANIGELAGITKLGDRVSSGKAYADAFEDGKKLDGASNVTVDTRTGVVDISNANGKKTQALHFTSPLLTAGTETRERVQNGKYSYINQLKFNRVKSWTVKDGEANSRLDFSKVIQHVAFNGEDGRLSGKTEEIALNVNAGSGNDDIFAGQGKMNVDGGTGHDRVFYSKDGGLGQVNVDGTKATEAGSYTVNRSINNGSFYHEVIKRQTTQVGKRTETLEYRDFELKRPEHGYQTTDTLKSVEEIVGSQFSDTFKGSKFADIFHGGDGNDTLEGNDGDDRLFGGNGDDHLYGGNGDDLLDGGKGNDVINGGDGNDVYISRKGDGNDTLYDSHGSDKLAFADADLSELTIERTAQGIMIKRNDGSGSINMAEWYKTLSRPNYHGNATDDKIEQIIGKNGDYITSEQIDKLLKDKQTGTITSAQLQQLAQENKSKSIDSGNLASTLNKLIESMASFGSRGATASNYLQPAHKSPQNVLAPSAV</sequence>
<evidence type="ECO:0000313" key="15">
    <source>
        <dbReference type="EMBL" id="SMH72677.1"/>
    </source>
</evidence>
<dbReference type="InterPro" id="IPR018504">
    <property type="entry name" value="RTX_pore_form"/>
</dbReference>
<keyword evidence="6" id="KW-0800">Toxin</keyword>
<evidence type="ECO:0000256" key="11">
    <source>
        <dbReference type="ARBA" id="ARBA00023136"/>
    </source>
</evidence>
<keyword evidence="11" id="KW-0472">Membrane</keyword>
<evidence type="ECO:0000256" key="9">
    <source>
        <dbReference type="ARBA" id="ARBA00022870"/>
    </source>
</evidence>
<dbReference type="Pfam" id="PF08339">
    <property type="entry name" value="RTX_C"/>
    <property type="match status" value="1"/>
</dbReference>
<dbReference type="InterPro" id="IPR050557">
    <property type="entry name" value="RTX_toxin/Mannuronan_C5-epim"/>
</dbReference>
<dbReference type="PROSITE" id="PS00330">
    <property type="entry name" value="HEMOLYSIN_CALCIUM"/>
    <property type="match status" value="3"/>
</dbReference>
<keyword evidence="12" id="KW-0449">Lipoprotein</keyword>
<feature type="domain" description="RTX C-terminal" evidence="14">
    <location>
        <begin position="824"/>
        <end position="955"/>
    </location>
</feature>
<dbReference type="SMR" id="A0A1X7QML2"/>
<evidence type="ECO:0000259" key="14">
    <source>
        <dbReference type="Pfam" id="PF08339"/>
    </source>
</evidence>
<comment type="similarity">
    <text evidence="3">Belongs to the RTX prokaryotic toxin (TC 1.C.11) family.</text>
</comment>
<dbReference type="GO" id="GO:0005576">
    <property type="term" value="C:extracellular region"/>
    <property type="evidence" value="ECO:0007669"/>
    <property type="project" value="UniProtKB-SubCell"/>
</dbReference>
<dbReference type="GO" id="GO:0005509">
    <property type="term" value="F:calcium ion binding"/>
    <property type="evidence" value="ECO:0007669"/>
    <property type="project" value="InterPro"/>
</dbReference>
<dbReference type="SUPFAM" id="SSF51120">
    <property type="entry name" value="beta-Roll"/>
    <property type="match status" value="1"/>
</dbReference>
<keyword evidence="8" id="KW-0204">Cytolysis</keyword>
<organism evidence="15">
    <name type="scientific">Kingella kingae</name>
    <dbReference type="NCBI Taxonomy" id="504"/>
    <lineage>
        <taxon>Bacteria</taxon>
        <taxon>Pseudomonadati</taxon>
        <taxon>Pseudomonadota</taxon>
        <taxon>Betaproteobacteria</taxon>
        <taxon>Neisseriales</taxon>
        <taxon>Neisseriaceae</taxon>
        <taxon>Kingella</taxon>
    </lineage>
</organism>